<dbReference type="Gene3D" id="3.40.50.300">
    <property type="entry name" value="P-loop containing nucleotide triphosphate hydrolases"/>
    <property type="match status" value="1"/>
</dbReference>
<dbReference type="Proteomes" id="UP001476282">
    <property type="component" value="Unassembled WGS sequence"/>
</dbReference>
<feature type="domain" description="ABC transporter" evidence="5">
    <location>
        <begin position="3"/>
        <end position="234"/>
    </location>
</feature>
<dbReference type="PANTHER" id="PTHR42939:SF1">
    <property type="entry name" value="ABC TRANSPORTER ATP-BINDING PROTEIN ALBC-RELATED"/>
    <property type="match status" value="1"/>
</dbReference>
<evidence type="ECO:0000256" key="1">
    <source>
        <dbReference type="ARBA" id="ARBA00022448"/>
    </source>
</evidence>
<keyword evidence="3 6" id="KW-0067">ATP-binding</keyword>
<evidence type="ECO:0000256" key="4">
    <source>
        <dbReference type="SAM" id="MobiDB-lite"/>
    </source>
</evidence>
<proteinExistence type="predicted"/>
<dbReference type="PROSITE" id="PS50893">
    <property type="entry name" value="ABC_TRANSPORTER_2"/>
    <property type="match status" value="1"/>
</dbReference>
<dbReference type="SMART" id="SM00382">
    <property type="entry name" value="AAA"/>
    <property type="match status" value="1"/>
</dbReference>
<dbReference type="SUPFAM" id="SSF52540">
    <property type="entry name" value="P-loop containing nucleoside triphosphate hydrolases"/>
    <property type="match status" value="1"/>
</dbReference>
<dbReference type="RefSeq" id="WP_353565301.1">
    <property type="nucleotide sequence ID" value="NZ_BAABRI010000002.1"/>
</dbReference>
<protein>
    <submittedName>
        <fullName evidence="6">ABC-type transporter ATP-binding protein EcsA</fullName>
    </submittedName>
</protein>
<dbReference type="InterPro" id="IPR051782">
    <property type="entry name" value="ABC_Transporter_VariousFunc"/>
</dbReference>
<reference evidence="6 7" key="1">
    <citation type="submission" date="2024-02" db="EMBL/GenBank/DDBJ databases">
        <title>Haloferula sargassicola NBRC 104335.</title>
        <authorList>
            <person name="Ichikawa N."/>
            <person name="Katano-Makiyama Y."/>
            <person name="Hidaka K."/>
        </authorList>
    </citation>
    <scope>NUCLEOTIDE SEQUENCE [LARGE SCALE GENOMIC DNA]</scope>
    <source>
        <strain evidence="6 7">NBRC 104335</strain>
    </source>
</reference>
<evidence type="ECO:0000313" key="7">
    <source>
        <dbReference type="Proteomes" id="UP001476282"/>
    </source>
</evidence>
<evidence type="ECO:0000259" key="5">
    <source>
        <dbReference type="PROSITE" id="PS50893"/>
    </source>
</evidence>
<name>A0ABP9UPA6_9BACT</name>
<dbReference type="EMBL" id="BAABRI010000002">
    <property type="protein sequence ID" value="GAA5481144.1"/>
    <property type="molecule type" value="Genomic_DNA"/>
</dbReference>
<evidence type="ECO:0000256" key="2">
    <source>
        <dbReference type="ARBA" id="ARBA00022741"/>
    </source>
</evidence>
<feature type="compositionally biased region" description="Basic and acidic residues" evidence="4">
    <location>
        <begin position="232"/>
        <end position="243"/>
    </location>
</feature>
<dbReference type="Pfam" id="PF00005">
    <property type="entry name" value="ABC_tran"/>
    <property type="match status" value="1"/>
</dbReference>
<evidence type="ECO:0000256" key="3">
    <source>
        <dbReference type="ARBA" id="ARBA00022840"/>
    </source>
</evidence>
<organism evidence="6 7">
    <name type="scientific">Haloferula sargassicola</name>
    <dbReference type="NCBI Taxonomy" id="490096"/>
    <lineage>
        <taxon>Bacteria</taxon>
        <taxon>Pseudomonadati</taxon>
        <taxon>Verrucomicrobiota</taxon>
        <taxon>Verrucomicrobiia</taxon>
        <taxon>Verrucomicrobiales</taxon>
        <taxon>Verrucomicrobiaceae</taxon>
        <taxon>Haloferula</taxon>
    </lineage>
</organism>
<sequence>MEVRVEGLVKAYGRKPALSGLDLRLGGGLVCLIGLNGAGKSTLLGCLAGLLVPTAGQVRFDGARFSMDDLALRRRIAWLPDQPFAYAEHKVIEHIAMVVRAYQVEVDAAVEARLLGWLEEFGMLELAEERMGQLSRGQHYKAGLIAQMAVAPELWLLDEPFASGMDPRGLAAFRREARARVQAGGTVVYSTQILEIAARFCDRMLVLDGGKLVADLTKADLEAMPETGPGSLEERFGDFKEQP</sequence>
<dbReference type="GO" id="GO:0005524">
    <property type="term" value="F:ATP binding"/>
    <property type="evidence" value="ECO:0007669"/>
    <property type="project" value="UniProtKB-KW"/>
</dbReference>
<accession>A0ABP9UPA6</accession>
<keyword evidence="7" id="KW-1185">Reference proteome</keyword>
<dbReference type="InterPro" id="IPR003593">
    <property type="entry name" value="AAA+_ATPase"/>
</dbReference>
<keyword evidence="2" id="KW-0547">Nucleotide-binding</keyword>
<dbReference type="InterPro" id="IPR003439">
    <property type="entry name" value="ABC_transporter-like_ATP-bd"/>
</dbReference>
<keyword evidence="1" id="KW-0813">Transport</keyword>
<feature type="region of interest" description="Disordered" evidence="4">
    <location>
        <begin position="224"/>
        <end position="243"/>
    </location>
</feature>
<evidence type="ECO:0000313" key="6">
    <source>
        <dbReference type="EMBL" id="GAA5481144.1"/>
    </source>
</evidence>
<gene>
    <name evidence="6" type="primary">ecsA_1</name>
    <name evidence="6" type="ORF">Hsar01_00351</name>
</gene>
<dbReference type="InterPro" id="IPR027417">
    <property type="entry name" value="P-loop_NTPase"/>
</dbReference>
<comment type="caution">
    <text evidence="6">The sequence shown here is derived from an EMBL/GenBank/DDBJ whole genome shotgun (WGS) entry which is preliminary data.</text>
</comment>
<dbReference type="PANTHER" id="PTHR42939">
    <property type="entry name" value="ABC TRANSPORTER ATP-BINDING PROTEIN ALBC-RELATED"/>
    <property type="match status" value="1"/>
</dbReference>